<proteinExistence type="predicted"/>
<dbReference type="Proteomes" id="UP001434883">
    <property type="component" value="Unassembled WGS sequence"/>
</dbReference>
<dbReference type="Pfam" id="PF24630">
    <property type="entry name" value="PIN_TASOR"/>
    <property type="match status" value="1"/>
</dbReference>
<name>A0ABV0RBA0_9TELE</name>
<dbReference type="Pfam" id="PF23314">
    <property type="entry name" value="TASOR_alpha-beta"/>
    <property type="match status" value="1"/>
</dbReference>
<dbReference type="InterPro" id="IPR046432">
    <property type="entry name" value="TASOR"/>
</dbReference>
<evidence type="ECO:0000259" key="1">
    <source>
        <dbReference type="Pfam" id="PF23314"/>
    </source>
</evidence>
<dbReference type="InterPro" id="IPR056242">
    <property type="entry name" value="PIN_TASOR"/>
</dbReference>
<organism evidence="3 4">
    <name type="scientific">Xenoophorus captivus</name>
    <dbReference type="NCBI Taxonomy" id="1517983"/>
    <lineage>
        <taxon>Eukaryota</taxon>
        <taxon>Metazoa</taxon>
        <taxon>Chordata</taxon>
        <taxon>Craniata</taxon>
        <taxon>Vertebrata</taxon>
        <taxon>Euteleostomi</taxon>
        <taxon>Actinopterygii</taxon>
        <taxon>Neopterygii</taxon>
        <taxon>Teleostei</taxon>
        <taxon>Neoteleostei</taxon>
        <taxon>Acanthomorphata</taxon>
        <taxon>Ovalentaria</taxon>
        <taxon>Atherinomorphae</taxon>
        <taxon>Cyprinodontiformes</taxon>
        <taxon>Goodeidae</taxon>
        <taxon>Xenoophorus</taxon>
    </lineage>
</organism>
<evidence type="ECO:0000313" key="3">
    <source>
        <dbReference type="EMBL" id="MEQ2205425.1"/>
    </source>
</evidence>
<evidence type="ECO:0000313" key="4">
    <source>
        <dbReference type="Proteomes" id="UP001434883"/>
    </source>
</evidence>
<dbReference type="PANTHER" id="PTHR16207">
    <property type="entry name" value="SET DOMAIN-CONTAINING PROTEIN"/>
    <property type="match status" value="1"/>
</dbReference>
<gene>
    <name evidence="3" type="ORF">XENOCAPTIV_028700</name>
</gene>
<comment type="caution">
    <text evidence="3">The sequence shown here is derived from an EMBL/GenBank/DDBJ whole genome shotgun (WGS) entry which is preliminary data.</text>
</comment>
<accession>A0ABV0RBA0</accession>
<feature type="domain" description="TASOR PIN" evidence="2">
    <location>
        <begin position="37"/>
        <end position="173"/>
    </location>
</feature>
<reference evidence="3 4" key="1">
    <citation type="submission" date="2021-06" db="EMBL/GenBank/DDBJ databases">
        <authorList>
            <person name="Palmer J.M."/>
        </authorList>
    </citation>
    <scope>NUCLEOTIDE SEQUENCE [LARGE SCALE GENOMIC DNA]</scope>
    <source>
        <strain evidence="3 4">XC_2019</strain>
        <tissue evidence="3">Muscle</tissue>
    </source>
</reference>
<feature type="domain" description="TASOR alpha/beta" evidence="1">
    <location>
        <begin position="1"/>
        <end position="33"/>
    </location>
</feature>
<dbReference type="InterPro" id="IPR056243">
    <property type="entry name" value="TASOR_ab_dom"/>
</dbReference>
<protein>
    <submittedName>
        <fullName evidence="3">Uncharacterized protein</fullName>
    </submittedName>
</protein>
<evidence type="ECO:0000259" key="2">
    <source>
        <dbReference type="Pfam" id="PF24630"/>
    </source>
</evidence>
<dbReference type="EMBL" id="JAHRIN010042089">
    <property type="protein sequence ID" value="MEQ2205425.1"/>
    <property type="molecule type" value="Genomic_DNA"/>
</dbReference>
<keyword evidence="4" id="KW-1185">Reference proteome</keyword>
<sequence length="189" mass="22115">IPDLLKLKMTPGVLFAGIDEPDDVLHLTHQELFTRAGFVMFDRAVLEPLSICNMKKISKNLEELSRMGKWKWMLHYRDSRRLKENARLSEEANQKKLFVYWCQDAGILEVLPYHECDQMTRDQPDYLECLLRLQVQHISSRFPVFITDTTTHSAFEKNGIFTMTLNTFLTKSPTEIFSLTEKPRLMSTL</sequence>
<dbReference type="PANTHER" id="PTHR16207:SF10">
    <property type="entry name" value="PROTEIN TASOR 2"/>
    <property type="match status" value="1"/>
</dbReference>
<feature type="non-terminal residue" evidence="3">
    <location>
        <position position="1"/>
    </location>
</feature>